<accession>A0A2P6P3M4</accession>
<comment type="caution">
    <text evidence="1">The sequence shown here is derived from an EMBL/GenBank/DDBJ whole genome shotgun (WGS) entry which is preliminary data.</text>
</comment>
<dbReference type="Gramene" id="PRQ16511">
    <property type="protein sequence ID" value="PRQ16511"/>
    <property type="gene ID" value="RchiOBHm_Chr7g0185041"/>
</dbReference>
<reference evidence="1 2" key="1">
    <citation type="journal article" date="2018" name="Nat. Genet.">
        <title>The Rosa genome provides new insights in the design of modern roses.</title>
        <authorList>
            <person name="Bendahmane M."/>
        </authorList>
    </citation>
    <scope>NUCLEOTIDE SEQUENCE [LARGE SCALE GENOMIC DNA]</scope>
    <source>
        <strain evidence="2">cv. Old Blush</strain>
    </source>
</reference>
<gene>
    <name evidence="1" type="ORF">RchiOBHm_Chr7g0185041</name>
</gene>
<organism evidence="1 2">
    <name type="scientific">Rosa chinensis</name>
    <name type="common">China rose</name>
    <dbReference type="NCBI Taxonomy" id="74649"/>
    <lineage>
        <taxon>Eukaryota</taxon>
        <taxon>Viridiplantae</taxon>
        <taxon>Streptophyta</taxon>
        <taxon>Embryophyta</taxon>
        <taxon>Tracheophyta</taxon>
        <taxon>Spermatophyta</taxon>
        <taxon>Magnoliopsida</taxon>
        <taxon>eudicotyledons</taxon>
        <taxon>Gunneridae</taxon>
        <taxon>Pentapetalae</taxon>
        <taxon>rosids</taxon>
        <taxon>fabids</taxon>
        <taxon>Rosales</taxon>
        <taxon>Rosaceae</taxon>
        <taxon>Rosoideae</taxon>
        <taxon>Rosoideae incertae sedis</taxon>
        <taxon>Rosa</taxon>
    </lineage>
</organism>
<evidence type="ECO:0000313" key="2">
    <source>
        <dbReference type="Proteomes" id="UP000238479"/>
    </source>
</evidence>
<dbReference type="AlphaFoldDB" id="A0A2P6P3M4"/>
<protein>
    <submittedName>
        <fullName evidence="1">Uncharacterized protein</fullName>
    </submittedName>
</protein>
<proteinExistence type="predicted"/>
<dbReference type="Proteomes" id="UP000238479">
    <property type="component" value="Chromosome 7"/>
</dbReference>
<sequence>MFRILNFLFKIRGVTRVTSDQRHVRTTRRIAIIVEELIISGLLFRVELREIMGNMGHDY</sequence>
<name>A0A2P6P3M4_ROSCH</name>
<dbReference type="EMBL" id="PDCK01000045">
    <property type="protein sequence ID" value="PRQ16511.1"/>
    <property type="molecule type" value="Genomic_DNA"/>
</dbReference>
<evidence type="ECO:0000313" key="1">
    <source>
        <dbReference type="EMBL" id="PRQ16511.1"/>
    </source>
</evidence>
<keyword evidence="2" id="KW-1185">Reference proteome</keyword>